<accession>A0A8J8NCS5</accession>
<dbReference type="AlphaFoldDB" id="A0A8J8NCS5"/>
<comment type="caution">
    <text evidence="2">The sequence shown here is derived from an EMBL/GenBank/DDBJ whole genome shotgun (WGS) entry which is preliminary data.</text>
</comment>
<dbReference type="Gene3D" id="1.50.10.20">
    <property type="match status" value="1"/>
</dbReference>
<dbReference type="SUPFAM" id="SSF48239">
    <property type="entry name" value="Terpenoid cyclases/Protein prenyltransferases"/>
    <property type="match status" value="1"/>
</dbReference>
<dbReference type="Proteomes" id="UP000785679">
    <property type="component" value="Unassembled WGS sequence"/>
</dbReference>
<sequence length="180" mass="20219">MVDELKTSIAKGFSFVEFNYFNERQAYQGSLDDGRWWDTILISLSLLESGADKERLIPVVDKMIAEGVQPNGGIAYGYDFEYAPDADDTGLLLLVLAHFGDRYSKQISKSSEWLKTMQNPDGGFPAFDTNKMENNYIMKIAMDLAGISNSAEIFDPSSPDVTTHILKLDQLAELHKFLVY</sequence>
<dbReference type="EMBL" id="RRYP01021669">
    <property type="protein sequence ID" value="TNV72601.1"/>
    <property type="molecule type" value="Genomic_DNA"/>
</dbReference>
<protein>
    <recommendedName>
        <fullName evidence="1">Squalene cyclase C-terminal domain-containing protein</fullName>
    </recommendedName>
</protein>
<feature type="domain" description="Squalene cyclase C-terminal" evidence="1">
    <location>
        <begin position="70"/>
        <end position="168"/>
    </location>
</feature>
<dbReference type="InterPro" id="IPR032696">
    <property type="entry name" value="SQ_cyclase_C"/>
</dbReference>
<organism evidence="2 3">
    <name type="scientific">Halteria grandinella</name>
    <dbReference type="NCBI Taxonomy" id="5974"/>
    <lineage>
        <taxon>Eukaryota</taxon>
        <taxon>Sar</taxon>
        <taxon>Alveolata</taxon>
        <taxon>Ciliophora</taxon>
        <taxon>Intramacronucleata</taxon>
        <taxon>Spirotrichea</taxon>
        <taxon>Stichotrichia</taxon>
        <taxon>Sporadotrichida</taxon>
        <taxon>Halteriidae</taxon>
        <taxon>Halteria</taxon>
    </lineage>
</organism>
<gene>
    <name evidence="2" type="ORF">FGO68_gene17188</name>
</gene>
<evidence type="ECO:0000313" key="3">
    <source>
        <dbReference type="Proteomes" id="UP000785679"/>
    </source>
</evidence>
<evidence type="ECO:0000313" key="2">
    <source>
        <dbReference type="EMBL" id="TNV72601.1"/>
    </source>
</evidence>
<dbReference type="OrthoDB" id="21502at2759"/>
<evidence type="ECO:0000259" key="1">
    <source>
        <dbReference type="Pfam" id="PF13243"/>
    </source>
</evidence>
<name>A0A8J8NCS5_HALGN</name>
<keyword evidence="3" id="KW-1185">Reference proteome</keyword>
<dbReference type="Pfam" id="PF13243">
    <property type="entry name" value="SQHop_cyclase_C"/>
    <property type="match status" value="1"/>
</dbReference>
<dbReference type="InterPro" id="IPR008930">
    <property type="entry name" value="Terpenoid_cyclase/PrenylTrfase"/>
</dbReference>
<reference evidence="2" key="1">
    <citation type="submission" date="2019-06" db="EMBL/GenBank/DDBJ databases">
        <authorList>
            <person name="Zheng W."/>
        </authorList>
    </citation>
    <scope>NUCLEOTIDE SEQUENCE</scope>
    <source>
        <strain evidence="2">QDHG01</strain>
    </source>
</reference>
<proteinExistence type="predicted"/>